<comment type="caution">
    <text evidence="1">The sequence shown here is derived from an EMBL/GenBank/DDBJ whole genome shotgun (WGS) entry which is preliminary data.</text>
</comment>
<dbReference type="GeneID" id="81363607"/>
<evidence type="ECO:0000313" key="1">
    <source>
        <dbReference type="EMBL" id="KAJ5083094.1"/>
    </source>
</evidence>
<reference evidence="1" key="1">
    <citation type="submission" date="2022-11" db="EMBL/GenBank/DDBJ databases">
        <authorList>
            <person name="Petersen C."/>
        </authorList>
    </citation>
    <scope>NUCLEOTIDE SEQUENCE</scope>
    <source>
        <strain evidence="1">IBT 30761</strain>
    </source>
</reference>
<evidence type="ECO:0000313" key="2">
    <source>
        <dbReference type="Proteomes" id="UP001149074"/>
    </source>
</evidence>
<dbReference type="Proteomes" id="UP001149074">
    <property type="component" value="Unassembled WGS sequence"/>
</dbReference>
<sequence length="74" mass="8290">MANWALVARSAAQRSRPNQSSALVEKNGWKCHVSANQIWRTAPLVQRGSLCVHCITQKGAIRFLILHLPQSVQR</sequence>
<dbReference type="EMBL" id="JAPQKI010000011">
    <property type="protein sequence ID" value="KAJ5083094.1"/>
    <property type="molecule type" value="Genomic_DNA"/>
</dbReference>
<gene>
    <name evidence="1" type="ORF">N7532_012137</name>
</gene>
<protein>
    <submittedName>
        <fullName evidence="1">Uncharacterized protein</fullName>
    </submittedName>
</protein>
<accession>A0A9W9EJX2</accession>
<dbReference type="RefSeq" id="XP_056469616.1">
    <property type="nucleotide sequence ID" value="XM_056624628.1"/>
</dbReference>
<proteinExistence type="predicted"/>
<reference evidence="1" key="2">
    <citation type="journal article" date="2023" name="IMA Fungus">
        <title>Comparative genomic study of the Penicillium genus elucidates a diverse pangenome and 15 lateral gene transfer events.</title>
        <authorList>
            <person name="Petersen C."/>
            <person name="Sorensen T."/>
            <person name="Nielsen M.R."/>
            <person name="Sondergaard T.E."/>
            <person name="Sorensen J.L."/>
            <person name="Fitzpatrick D.A."/>
            <person name="Frisvad J.C."/>
            <person name="Nielsen K.L."/>
        </authorList>
    </citation>
    <scope>NUCLEOTIDE SEQUENCE</scope>
    <source>
        <strain evidence="1">IBT 30761</strain>
    </source>
</reference>
<keyword evidence="2" id="KW-1185">Reference proteome</keyword>
<name>A0A9W9EJX2_9EURO</name>
<organism evidence="1 2">
    <name type="scientific">Penicillium argentinense</name>
    <dbReference type="NCBI Taxonomy" id="1131581"/>
    <lineage>
        <taxon>Eukaryota</taxon>
        <taxon>Fungi</taxon>
        <taxon>Dikarya</taxon>
        <taxon>Ascomycota</taxon>
        <taxon>Pezizomycotina</taxon>
        <taxon>Eurotiomycetes</taxon>
        <taxon>Eurotiomycetidae</taxon>
        <taxon>Eurotiales</taxon>
        <taxon>Aspergillaceae</taxon>
        <taxon>Penicillium</taxon>
    </lineage>
</organism>
<dbReference type="AlphaFoldDB" id="A0A9W9EJX2"/>